<dbReference type="AlphaFoldDB" id="A0AAN9Y6A8"/>
<evidence type="ECO:0000313" key="1">
    <source>
        <dbReference type="EMBL" id="KAK7600711.1"/>
    </source>
</evidence>
<gene>
    <name evidence="1" type="ORF">V9T40_009849</name>
</gene>
<name>A0AAN9Y6A8_9HEMI</name>
<dbReference type="Proteomes" id="UP001367676">
    <property type="component" value="Unassembled WGS sequence"/>
</dbReference>
<keyword evidence="2" id="KW-1185">Reference proteome</keyword>
<reference evidence="1 2" key="1">
    <citation type="submission" date="2024-03" db="EMBL/GenBank/DDBJ databases">
        <title>Adaptation during the transition from Ophiocordyceps entomopathogen to insect associate is accompanied by gene loss and intensified selection.</title>
        <authorList>
            <person name="Ward C.M."/>
            <person name="Onetto C.A."/>
            <person name="Borneman A.R."/>
        </authorList>
    </citation>
    <scope>NUCLEOTIDE SEQUENCE [LARGE SCALE GENOMIC DNA]</scope>
    <source>
        <strain evidence="1">AWRI1</strain>
        <tissue evidence="1">Single Adult Female</tissue>
    </source>
</reference>
<comment type="caution">
    <text evidence="1">The sequence shown here is derived from an EMBL/GenBank/DDBJ whole genome shotgun (WGS) entry which is preliminary data.</text>
</comment>
<organism evidence="1 2">
    <name type="scientific">Parthenolecanium corni</name>
    <dbReference type="NCBI Taxonomy" id="536013"/>
    <lineage>
        <taxon>Eukaryota</taxon>
        <taxon>Metazoa</taxon>
        <taxon>Ecdysozoa</taxon>
        <taxon>Arthropoda</taxon>
        <taxon>Hexapoda</taxon>
        <taxon>Insecta</taxon>
        <taxon>Pterygota</taxon>
        <taxon>Neoptera</taxon>
        <taxon>Paraneoptera</taxon>
        <taxon>Hemiptera</taxon>
        <taxon>Sternorrhyncha</taxon>
        <taxon>Coccoidea</taxon>
        <taxon>Coccidae</taxon>
        <taxon>Parthenolecanium</taxon>
    </lineage>
</organism>
<protein>
    <submittedName>
        <fullName evidence="1">Uncharacterized protein</fullName>
    </submittedName>
</protein>
<accession>A0AAN9Y6A8</accession>
<evidence type="ECO:0000313" key="2">
    <source>
        <dbReference type="Proteomes" id="UP001367676"/>
    </source>
</evidence>
<sequence length="304" mass="35659">MGPRVRSQRPALAHPIFKYRASRRDDEPWQKFDSCRSFDRRWLLELDSTPRTFTRWNRLRMECGSTATEKVGESELDGDEEVRGVKRLEFLRGYRRRANHPTYYFIFVSTFQFATPLPVPADLDRRSDFDLRAPSARRIILATTATRFDSYFMSCIPLVVWTNTVVHAYNVVVEREPCHVVRRDERTARMQQNTFSVCLVDRYIDSKVRLAKFCFGFSTSHRPVTTDVAFLCDRITPSECRFDVGCRCSWRSSANCQLPTANGQRLRTMRRDCDCSRLFETKLADIGIFPDWYSLSYLFVIELN</sequence>
<dbReference type="EMBL" id="JBBCAQ010000013">
    <property type="protein sequence ID" value="KAK7600711.1"/>
    <property type="molecule type" value="Genomic_DNA"/>
</dbReference>
<proteinExistence type="predicted"/>